<evidence type="ECO:0000256" key="1">
    <source>
        <dbReference type="SAM" id="SignalP"/>
    </source>
</evidence>
<feature type="signal peptide" evidence="1">
    <location>
        <begin position="1"/>
        <end position="29"/>
    </location>
</feature>
<accession>A0AAX3EI37</accession>
<proteinExistence type="predicted"/>
<keyword evidence="1" id="KW-0732">Signal</keyword>
<evidence type="ECO:0000313" key="3">
    <source>
        <dbReference type="Proteomes" id="UP001163293"/>
    </source>
</evidence>
<evidence type="ECO:0000313" key="2">
    <source>
        <dbReference type="EMBL" id="UYV97638.1"/>
    </source>
</evidence>
<dbReference type="Proteomes" id="UP001163293">
    <property type="component" value="Chromosome"/>
</dbReference>
<dbReference type="EMBL" id="CP101185">
    <property type="protein sequence ID" value="UYV97638.1"/>
    <property type="molecule type" value="Genomic_DNA"/>
</dbReference>
<feature type="chain" id="PRO_5043657163" evidence="1">
    <location>
        <begin position="30"/>
        <end position="293"/>
    </location>
</feature>
<sequence length="293" mass="30797">MARQRHSWLALILLLCAAGAVSSCQPVTAPESGTSEPAAEIVVNINQSRDQYGKQAILIQLTNTSGSPVTVSGVDLRSGLFQQDITWRPENGPLELPPNQPKSLPVNLTEPRCGSQGGDAPAATIQYARTNNEQQQINAEGQDPFGVLQRNSDELCLAKEAAAVASIALAPELDVAPDGRTAVVRLIITPTRTATPNQTLVIESIGGTTLLAEQPSDPWPRDVAIAAAADARVLSLRVRPARCDPHAVAEDKVGTLVPLNVAIGNRQGALKVPAPADLRGRIHDFVTAACSAG</sequence>
<name>A0AAX3EI37_PAEUR</name>
<protein>
    <submittedName>
        <fullName evidence="2">Uncharacterized protein</fullName>
    </submittedName>
</protein>
<keyword evidence="3" id="KW-1185">Reference proteome</keyword>
<dbReference type="AlphaFoldDB" id="A0AAX3EI37"/>
<reference evidence="2" key="1">
    <citation type="submission" date="2022-07" db="EMBL/GenBank/DDBJ databases">
        <authorList>
            <person name="Wu T."/>
        </authorList>
    </citation>
    <scope>NUCLEOTIDE SEQUENCE</scope>
    <source>
        <strain evidence="2">SD-1</strain>
    </source>
</reference>
<dbReference type="RefSeq" id="WP_069696577.1">
    <property type="nucleotide sequence ID" value="NZ_CP043010.1"/>
</dbReference>
<gene>
    <name evidence="2" type="ORF">NL394_21865</name>
</gene>
<organism evidence="2 3">
    <name type="scientific">Paenarthrobacter ureafaciens</name>
    <dbReference type="NCBI Taxonomy" id="37931"/>
    <lineage>
        <taxon>Bacteria</taxon>
        <taxon>Bacillati</taxon>
        <taxon>Actinomycetota</taxon>
        <taxon>Actinomycetes</taxon>
        <taxon>Micrococcales</taxon>
        <taxon>Micrococcaceae</taxon>
        <taxon>Paenarthrobacter</taxon>
    </lineage>
</organism>
<dbReference type="PROSITE" id="PS51257">
    <property type="entry name" value="PROKAR_LIPOPROTEIN"/>
    <property type="match status" value="1"/>
</dbReference>